<proteinExistence type="inferred from homology"/>
<dbReference type="PANTHER" id="PTHR43527">
    <property type="entry name" value="4-DIPHOSPHOCYTIDYL-2-C-METHYL-D-ERYTHRITOL KINASE, CHLOROPLASTIC"/>
    <property type="match status" value="1"/>
</dbReference>
<evidence type="ECO:0000256" key="2">
    <source>
        <dbReference type="ARBA" id="ARBA00012052"/>
    </source>
</evidence>
<organism evidence="12">
    <name type="scientific">Desulfomonile tiedjei</name>
    <dbReference type="NCBI Taxonomy" id="2358"/>
    <lineage>
        <taxon>Bacteria</taxon>
        <taxon>Pseudomonadati</taxon>
        <taxon>Thermodesulfobacteriota</taxon>
        <taxon>Desulfomonilia</taxon>
        <taxon>Desulfomonilales</taxon>
        <taxon>Desulfomonilaceae</taxon>
        <taxon>Desulfomonile</taxon>
    </lineage>
</organism>
<dbReference type="InterPro" id="IPR004424">
    <property type="entry name" value="IspE"/>
</dbReference>
<comment type="catalytic activity">
    <reaction evidence="9">
        <text>4-CDP-2-C-methyl-D-erythritol + ATP = 4-CDP-2-C-methyl-D-erythritol 2-phosphate + ADP + H(+)</text>
        <dbReference type="Rhea" id="RHEA:18437"/>
        <dbReference type="ChEBI" id="CHEBI:15378"/>
        <dbReference type="ChEBI" id="CHEBI:30616"/>
        <dbReference type="ChEBI" id="CHEBI:57823"/>
        <dbReference type="ChEBI" id="CHEBI:57919"/>
        <dbReference type="ChEBI" id="CHEBI:456216"/>
        <dbReference type="EC" id="2.7.1.148"/>
    </reaction>
</comment>
<reference evidence="12" key="1">
    <citation type="journal article" date="2020" name="mSystems">
        <title>Genome- and Community-Level Interaction Insights into Carbon Utilization and Element Cycling Functions of Hydrothermarchaeota in Hydrothermal Sediment.</title>
        <authorList>
            <person name="Zhou Z."/>
            <person name="Liu Y."/>
            <person name="Xu W."/>
            <person name="Pan J."/>
            <person name="Luo Z.H."/>
            <person name="Li M."/>
        </authorList>
    </citation>
    <scope>NUCLEOTIDE SEQUENCE [LARGE SCALE GENOMIC DNA]</scope>
    <source>
        <strain evidence="12">SpSt-769</strain>
    </source>
</reference>
<dbReference type="InterPro" id="IPR020568">
    <property type="entry name" value="Ribosomal_Su5_D2-typ_SF"/>
</dbReference>
<evidence type="ECO:0000259" key="10">
    <source>
        <dbReference type="Pfam" id="PF00288"/>
    </source>
</evidence>
<dbReference type="UniPathway" id="UPA00056">
    <property type="reaction ID" value="UER00094"/>
</dbReference>
<name>A0A7C4EXD7_9BACT</name>
<feature type="active site" evidence="9">
    <location>
        <position position="11"/>
    </location>
</feature>
<dbReference type="GO" id="GO:0050515">
    <property type="term" value="F:4-(cytidine 5'-diphospho)-2-C-methyl-D-erythritol kinase activity"/>
    <property type="evidence" value="ECO:0007669"/>
    <property type="project" value="UniProtKB-UniRule"/>
</dbReference>
<dbReference type="Pfam" id="PF00288">
    <property type="entry name" value="GHMP_kinases_N"/>
    <property type="match status" value="1"/>
</dbReference>
<keyword evidence="9" id="KW-0414">Isoprene biosynthesis</keyword>
<feature type="active site" evidence="9">
    <location>
        <position position="136"/>
    </location>
</feature>
<evidence type="ECO:0000256" key="4">
    <source>
        <dbReference type="ARBA" id="ARBA00022679"/>
    </source>
</evidence>
<dbReference type="Gene3D" id="3.30.70.890">
    <property type="entry name" value="GHMP kinase, C-terminal domain"/>
    <property type="match status" value="1"/>
</dbReference>
<comment type="caution">
    <text evidence="12">The sequence shown here is derived from an EMBL/GenBank/DDBJ whole genome shotgun (WGS) entry which is preliminary data.</text>
</comment>
<keyword evidence="4 9" id="KW-0808">Transferase</keyword>
<dbReference type="NCBIfam" id="TIGR00154">
    <property type="entry name" value="ispE"/>
    <property type="match status" value="1"/>
</dbReference>
<evidence type="ECO:0000256" key="3">
    <source>
        <dbReference type="ARBA" id="ARBA00017473"/>
    </source>
</evidence>
<dbReference type="PANTHER" id="PTHR43527:SF2">
    <property type="entry name" value="4-DIPHOSPHOCYTIDYL-2-C-METHYL-D-ERYTHRITOL KINASE, CHLOROPLASTIC"/>
    <property type="match status" value="1"/>
</dbReference>
<accession>A0A7C4EXD7</accession>
<dbReference type="NCBIfam" id="NF011202">
    <property type="entry name" value="PRK14608.1"/>
    <property type="match status" value="1"/>
</dbReference>
<evidence type="ECO:0000256" key="5">
    <source>
        <dbReference type="ARBA" id="ARBA00022741"/>
    </source>
</evidence>
<evidence type="ECO:0000256" key="9">
    <source>
        <dbReference type="HAMAP-Rule" id="MF_00061"/>
    </source>
</evidence>
<comment type="pathway">
    <text evidence="9">Isoprenoid biosynthesis; isopentenyl diphosphate biosynthesis via DXP pathway; isopentenyl diphosphate from 1-deoxy-D-xylulose 5-phosphate: step 3/6.</text>
</comment>
<dbReference type="GO" id="GO:0005524">
    <property type="term" value="F:ATP binding"/>
    <property type="evidence" value="ECO:0007669"/>
    <property type="project" value="UniProtKB-UniRule"/>
</dbReference>
<dbReference type="InterPro" id="IPR006204">
    <property type="entry name" value="GHMP_kinase_N_dom"/>
</dbReference>
<evidence type="ECO:0000256" key="8">
    <source>
        <dbReference type="ARBA" id="ARBA00032554"/>
    </source>
</evidence>
<dbReference type="PIRSF" id="PIRSF010376">
    <property type="entry name" value="IspE"/>
    <property type="match status" value="1"/>
</dbReference>
<dbReference type="GO" id="GO:0019288">
    <property type="term" value="P:isopentenyl diphosphate biosynthetic process, methylerythritol 4-phosphate pathway"/>
    <property type="evidence" value="ECO:0007669"/>
    <property type="project" value="UniProtKB-UniRule"/>
</dbReference>
<dbReference type="EMBL" id="DTGT01000219">
    <property type="protein sequence ID" value="HGH61035.1"/>
    <property type="molecule type" value="Genomic_DNA"/>
</dbReference>
<evidence type="ECO:0000259" key="11">
    <source>
        <dbReference type="Pfam" id="PF08544"/>
    </source>
</evidence>
<evidence type="ECO:0000256" key="7">
    <source>
        <dbReference type="ARBA" id="ARBA00022840"/>
    </source>
</evidence>
<feature type="domain" description="GHMP kinase N-terminal" evidence="10">
    <location>
        <begin position="70"/>
        <end position="144"/>
    </location>
</feature>
<dbReference type="EC" id="2.7.1.148" evidence="2 9"/>
<keyword evidence="5 9" id="KW-0547">Nucleotide-binding</keyword>
<dbReference type="AlphaFoldDB" id="A0A7C4EXD7"/>
<dbReference type="Gene3D" id="3.30.230.10">
    <property type="match status" value="1"/>
</dbReference>
<sequence length="290" mass="31082">MTSVHLHAPAKINLYLAVLGRRPDGYHDIETLFQAIDLYDDVYIKKAADRTTLQLPNHPELETADNSALHALAWLEQWAGRSLPVEITIQKRIPIAAGLGGGSSDAAAVLAGVRALYGLDIPDDELARGALSVGADAPFFLKGGAAVGEGVGEKLTRVKLPDNYAIILVNPGFPVSTAEVYRLYSKGLTGRFAEGRLWRLLADNADIGDLLHNDLQPVCEALHPEAANVRKSLAAAGIEQILMSGSGPTVFGIVKDGRTLEQTRRRAAAHAKQSWSLASARPIPFGVRIC</sequence>
<evidence type="ECO:0000256" key="1">
    <source>
        <dbReference type="ARBA" id="ARBA00009684"/>
    </source>
</evidence>
<gene>
    <name evidence="9" type="primary">ispE</name>
    <name evidence="12" type="ORF">ENV54_07030</name>
</gene>
<dbReference type="SUPFAM" id="SSF54211">
    <property type="entry name" value="Ribosomal protein S5 domain 2-like"/>
    <property type="match status" value="1"/>
</dbReference>
<comment type="similarity">
    <text evidence="1 9">Belongs to the GHMP kinase family. IspE subfamily.</text>
</comment>
<dbReference type="GO" id="GO:0016114">
    <property type="term" value="P:terpenoid biosynthetic process"/>
    <property type="evidence" value="ECO:0007669"/>
    <property type="project" value="UniProtKB-UniRule"/>
</dbReference>
<dbReference type="InterPro" id="IPR036554">
    <property type="entry name" value="GHMP_kinase_C_sf"/>
</dbReference>
<dbReference type="Pfam" id="PF08544">
    <property type="entry name" value="GHMP_kinases_C"/>
    <property type="match status" value="1"/>
</dbReference>
<keyword evidence="7 9" id="KW-0067">ATP-binding</keyword>
<keyword evidence="6 9" id="KW-0418">Kinase</keyword>
<protein>
    <recommendedName>
        <fullName evidence="3 9">4-diphosphocytidyl-2-C-methyl-D-erythritol kinase</fullName>
        <shortName evidence="9">CMK</shortName>
        <ecNumber evidence="2 9">2.7.1.148</ecNumber>
    </recommendedName>
    <alternativeName>
        <fullName evidence="8 9">4-(cytidine-5'-diphospho)-2-C-methyl-D-erythritol kinase</fullName>
    </alternativeName>
</protein>
<dbReference type="SUPFAM" id="SSF55060">
    <property type="entry name" value="GHMP Kinase, C-terminal domain"/>
    <property type="match status" value="1"/>
</dbReference>
<feature type="domain" description="GHMP kinase C-terminal" evidence="11">
    <location>
        <begin position="203"/>
        <end position="271"/>
    </location>
</feature>
<feature type="binding site" evidence="9">
    <location>
        <begin position="94"/>
        <end position="104"/>
    </location>
    <ligand>
        <name>ATP</name>
        <dbReference type="ChEBI" id="CHEBI:30616"/>
    </ligand>
</feature>
<evidence type="ECO:0000313" key="12">
    <source>
        <dbReference type="EMBL" id="HGH61035.1"/>
    </source>
</evidence>
<dbReference type="HAMAP" id="MF_00061">
    <property type="entry name" value="IspE"/>
    <property type="match status" value="1"/>
</dbReference>
<dbReference type="InterPro" id="IPR014721">
    <property type="entry name" value="Ribsml_uS5_D2-typ_fold_subgr"/>
</dbReference>
<dbReference type="InterPro" id="IPR013750">
    <property type="entry name" value="GHMP_kinase_C_dom"/>
</dbReference>
<evidence type="ECO:0000256" key="6">
    <source>
        <dbReference type="ARBA" id="ARBA00022777"/>
    </source>
</evidence>
<comment type="function">
    <text evidence="9">Catalyzes the phosphorylation of the position 2 hydroxy group of 4-diphosphocytidyl-2C-methyl-D-erythritol.</text>
</comment>